<dbReference type="InterPro" id="IPR032675">
    <property type="entry name" value="LRR_dom_sf"/>
</dbReference>
<evidence type="ECO:0000259" key="1">
    <source>
        <dbReference type="Pfam" id="PF23559"/>
    </source>
</evidence>
<dbReference type="Gene3D" id="3.80.10.10">
    <property type="entry name" value="Ribonuclease Inhibitor"/>
    <property type="match status" value="1"/>
</dbReference>
<dbReference type="Proteomes" id="UP000604825">
    <property type="component" value="Unassembled WGS sequence"/>
</dbReference>
<dbReference type="InterPro" id="IPR044974">
    <property type="entry name" value="Disease_R_plants"/>
</dbReference>
<evidence type="ECO:0000313" key="2">
    <source>
        <dbReference type="EMBL" id="CAD6257425.1"/>
    </source>
</evidence>
<dbReference type="OrthoDB" id="689900at2759"/>
<protein>
    <recommendedName>
        <fullName evidence="1">Disease resistance protein winged helix domain-containing protein</fullName>
    </recommendedName>
</protein>
<proteinExistence type="predicted"/>
<dbReference type="PANTHER" id="PTHR23155">
    <property type="entry name" value="DISEASE RESISTANCE PROTEIN RP"/>
    <property type="match status" value="1"/>
</dbReference>
<accession>A0A811QML9</accession>
<dbReference type="GO" id="GO:0098542">
    <property type="term" value="P:defense response to other organism"/>
    <property type="evidence" value="ECO:0007669"/>
    <property type="project" value="TreeGrafter"/>
</dbReference>
<sequence>MAGLWRGHPPFGHVCSCPCLGIPYARVGNELGLLEDIFTGPFNNSIQEIRDNSKQHWGKWVSFLESALVLNKSSPGSLISKTLVAGSPYSLSDGIENDLVLQELISKCGGLPKIIVSIADYLVHIFNWIERAKILNDQFINNMETRHEFASLQDMFRWIHSYFRSCPDFLKPCIFYLSIFPKSEIIRRRRLVMRWVAECYSKDKDSDSADENGEELFAKITELSMIQPPERAIVTNMRLVWCQISAFFHEYIISRPKEENVTFALEVFALKGCCRQTTGRTGRHLVIEESWERDRIVFESIDLSRLRSHTVFGDWSLFFISESMKVLRVLDLENASGVTDKDLHKMLKLLRRLKFLSLRGCSMIRNLPGSMASGVGKLTLLHTPGVVNISAAKGKVILEELKNLTQLRKLGVAGELCILRLRVNTPQDAPAIESPASEPQAERAVTPLQGTNYRGDSFPQVEAVPLGMLNFCVMTDGAEDRCYKKIQVLEISSRSMLHLSIGKEAMENLEAEGWLL</sequence>
<gene>
    <name evidence="2" type="ORF">NCGR_LOCUS40910</name>
</gene>
<organism evidence="2 3">
    <name type="scientific">Miscanthus lutarioriparius</name>
    <dbReference type="NCBI Taxonomy" id="422564"/>
    <lineage>
        <taxon>Eukaryota</taxon>
        <taxon>Viridiplantae</taxon>
        <taxon>Streptophyta</taxon>
        <taxon>Embryophyta</taxon>
        <taxon>Tracheophyta</taxon>
        <taxon>Spermatophyta</taxon>
        <taxon>Magnoliopsida</taxon>
        <taxon>Liliopsida</taxon>
        <taxon>Poales</taxon>
        <taxon>Poaceae</taxon>
        <taxon>PACMAD clade</taxon>
        <taxon>Panicoideae</taxon>
        <taxon>Andropogonodae</taxon>
        <taxon>Andropogoneae</taxon>
        <taxon>Saccharinae</taxon>
        <taxon>Miscanthus</taxon>
    </lineage>
</organism>
<dbReference type="AlphaFoldDB" id="A0A811QML9"/>
<evidence type="ECO:0000313" key="3">
    <source>
        <dbReference type="Proteomes" id="UP000604825"/>
    </source>
</evidence>
<dbReference type="InterPro" id="IPR058922">
    <property type="entry name" value="WHD_DRP"/>
</dbReference>
<keyword evidence="3" id="KW-1185">Reference proteome</keyword>
<feature type="domain" description="Disease resistance protein winged helix" evidence="1">
    <location>
        <begin position="179"/>
        <end position="249"/>
    </location>
</feature>
<comment type="caution">
    <text evidence="2">The sequence shown here is derived from an EMBL/GenBank/DDBJ whole genome shotgun (WGS) entry which is preliminary data.</text>
</comment>
<dbReference type="SUPFAM" id="SSF52047">
    <property type="entry name" value="RNI-like"/>
    <property type="match status" value="1"/>
</dbReference>
<dbReference type="Pfam" id="PF23559">
    <property type="entry name" value="WHD_DRP"/>
    <property type="match status" value="1"/>
</dbReference>
<reference evidence="2" key="1">
    <citation type="submission" date="2020-10" db="EMBL/GenBank/DDBJ databases">
        <authorList>
            <person name="Han B."/>
            <person name="Lu T."/>
            <person name="Zhao Q."/>
            <person name="Huang X."/>
            <person name="Zhao Y."/>
        </authorList>
    </citation>
    <scope>NUCLEOTIDE SEQUENCE</scope>
</reference>
<dbReference type="PANTHER" id="PTHR23155:SF1135">
    <property type="entry name" value="OS08G0246300 PROTEIN"/>
    <property type="match status" value="1"/>
</dbReference>
<name>A0A811QML9_9POAL</name>
<dbReference type="EMBL" id="CAJGYO010000010">
    <property type="protein sequence ID" value="CAD6257425.1"/>
    <property type="molecule type" value="Genomic_DNA"/>
</dbReference>